<dbReference type="AlphaFoldDB" id="A0A3A3YSB8"/>
<dbReference type="Proteomes" id="UP000265614">
    <property type="component" value="Unassembled WGS sequence"/>
</dbReference>
<reference evidence="1 2" key="1">
    <citation type="submission" date="2018-09" db="EMBL/GenBank/DDBJ databases">
        <title>YIM 75000 draft genome.</title>
        <authorList>
            <person name="Tang S."/>
            <person name="Feng Y."/>
        </authorList>
    </citation>
    <scope>NUCLEOTIDE SEQUENCE [LARGE SCALE GENOMIC DNA]</scope>
    <source>
        <strain evidence="1 2">YIM 75000</strain>
    </source>
</reference>
<organism evidence="1 2">
    <name type="scientific">Vallicoccus soli</name>
    <dbReference type="NCBI Taxonomy" id="2339232"/>
    <lineage>
        <taxon>Bacteria</taxon>
        <taxon>Bacillati</taxon>
        <taxon>Actinomycetota</taxon>
        <taxon>Actinomycetes</taxon>
        <taxon>Motilibacterales</taxon>
        <taxon>Vallicoccaceae</taxon>
        <taxon>Vallicoccus</taxon>
    </lineage>
</organism>
<dbReference type="EMBL" id="QZEZ01000007">
    <property type="protein sequence ID" value="RJK94241.1"/>
    <property type="molecule type" value="Genomic_DNA"/>
</dbReference>
<name>A0A3A3YSB8_9ACTN</name>
<accession>A0A3A3YSB8</accession>
<proteinExistence type="predicted"/>
<comment type="caution">
    <text evidence="1">The sequence shown here is derived from an EMBL/GenBank/DDBJ whole genome shotgun (WGS) entry which is preliminary data.</text>
</comment>
<evidence type="ECO:0000313" key="1">
    <source>
        <dbReference type="EMBL" id="RJK94241.1"/>
    </source>
</evidence>
<gene>
    <name evidence="1" type="ORF">D5H78_14710</name>
</gene>
<evidence type="ECO:0000313" key="2">
    <source>
        <dbReference type="Proteomes" id="UP000265614"/>
    </source>
</evidence>
<protein>
    <submittedName>
        <fullName evidence="1">Uncharacterized protein</fullName>
    </submittedName>
</protein>
<sequence>MRSLDPVADVAAVAEDCARREIEREGVPVVLAMPDRREAPVPVVDPRALAEGGRFAALLDAYGEELAPGAADDDVAALYAVVEVMGRAHVGPGTDGA</sequence>
<keyword evidence="2" id="KW-1185">Reference proteome</keyword>
<dbReference type="RefSeq" id="WP_119951250.1">
    <property type="nucleotide sequence ID" value="NZ_QZEZ01000007.1"/>
</dbReference>